<evidence type="ECO:0000313" key="1">
    <source>
        <dbReference type="EMBL" id="EHQ26406.1"/>
    </source>
</evidence>
<dbReference type="RefSeq" id="WP_008506481.1">
    <property type="nucleotide sequence ID" value="NZ_CM001403.1"/>
</dbReference>
<dbReference type="OrthoDB" id="781694at2"/>
<reference evidence="1" key="1">
    <citation type="submission" date="2011-09" db="EMBL/GenBank/DDBJ databases">
        <title>The permanent draft genome of Mucilaginibacter paludis DSM 18603.</title>
        <authorList>
            <consortium name="US DOE Joint Genome Institute (JGI-PGF)"/>
            <person name="Lucas S."/>
            <person name="Han J."/>
            <person name="Lapidus A."/>
            <person name="Bruce D."/>
            <person name="Goodwin L."/>
            <person name="Pitluck S."/>
            <person name="Peters L."/>
            <person name="Kyrpides N."/>
            <person name="Mavromatis K."/>
            <person name="Ivanova N."/>
            <person name="Mikhailova N."/>
            <person name="Held B."/>
            <person name="Detter J.C."/>
            <person name="Tapia R."/>
            <person name="Han C."/>
            <person name="Land M."/>
            <person name="Hauser L."/>
            <person name="Markowitz V."/>
            <person name="Cheng J.-F."/>
            <person name="Hugenholtz P."/>
            <person name="Woyke T."/>
            <person name="Wu D."/>
            <person name="Tindall B."/>
            <person name="Brambilla E."/>
            <person name="Klenk H.-P."/>
            <person name="Eisen J.A."/>
        </authorList>
    </citation>
    <scope>NUCLEOTIDE SEQUENCE [LARGE SCALE GENOMIC DNA]</scope>
    <source>
        <strain evidence="1">DSM 18603</strain>
    </source>
</reference>
<accession>H1YHI3</accession>
<proteinExistence type="predicted"/>
<dbReference type="HOGENOM" id="CLU_1466660_0_0_10"/>
<dbReference type="Proteomes" id="UP000002774">
    <property type="component" value="Chromosome"/>
</dbReference>
<evidence type="ECO:0000313" key="2">
    <source>
        <dbReference type="Proteomes" id="UP000002774"/>
    </source>
</evidence>
<dbReference type="eggNOG" id="ENOG502ZCW6">
    <property type="taxonomic scope" value="Bacteria"/>
</dbReference>
<organism evidence="1 2">
    <name type="scientific">Mucilaginibacter paludis DSM 18603</name>
    <dbReference type="NCBI Taxonomy" id="714943"/>
    <lineage>
        <taxon>Bacteria</taxon>
        <taxon>Pseudomonadati</taxon>
        <taxon>Bacteroidota</taxon>
        <taxon>Sphingobacteriia</taxon>
        <taxon>Sphingobacteriales</taxon>
        <taxon>Sphingobacteriaceae</taxon>
        <taxon>Mucilaginibacter</taxon>
    </lineage>
</organism>
<name>H1YHI3_9SPHI</name>
<dbReference type="EMBL" id="CM001403">
    <property type="protein sequence ID" value="EHQ26406.1"/>
    <property type="molecule type" value="Genomic_DNA"/>
</dbReference>
<gene>
    <name evidence="1" type="ORF">Mucpa_2273</name>
</gene>
<dbReference type="AlphaFoldDB" id="H1YHI3"/>
<keyword evidence="2" id="KW-1185">Reference proteome</keyword>
<protein>
    <submittedName>
        <fullName evidence="1">Uncharacterized protein</fullName>
    </submittedName>
</protein>
<sequence>MATPALYTNTPSSEVNSPFEVIADFFQSGLPGEHRKDLKKWRHYVINDEQFKSRHGAVYLLSVYEETIQLIEAAHLLLASGNSMMFLSNENITESQIEQERKDWEFFPHNLSEKEILNPLAVIKRFFKRITLKQYKEYLHEWLRIALSDKAVLETLTAREVIEVYDNLRKLYSATWLIHQRKCR</sequence>